<sequence>MHRMVLTREGRQNLSHIFTLNPPWTSDSNVSDIDVQYFFSNIYSQFQGAVQYSGDNREGYSDGHGIPDMCAIMTNDSYGNPIENIAAFNKYMTIFYQDGGDFEGTDNSYAEFIKHMKNYQNQSPGKFCPNPKYRCHSKRRKGQVVKR</sequence>
<comment type="caution">
    <text evidence="1">The sequence shown here is derived from an EMBL/GenBank/DDBJ whole genome shotgun (WGS) entry which is preliminary data.</text>
</comment>
<dbReference type="Gene3D" id="1.20.120.980">
    <property type="entry name" value="Serine carboxypeptidase S28, SKS domain"/>
    <property type="match status" value="1"/>
</dbReference>
<evidence type="ECO:0000313" key="2">
    <source>
        <dbReference type="Proteomes" id="UP001331761"/>
    </source>
</evidence>
<reference evidence="1 2" key="1">
    <citation type="submission" date="2019-10" db="EMBL/GenBank/DDBJ databases">
        <title>Assembly and Annotation for the nematode Trichostrongylus colubriformis.</title>
        <authorList>
            <person name="Martin J."/>
        </authorList>
    </citation>
    <scope>NUCLEOTIDE SEQUENCE [LARGE SCALE GENOMIC DNA]</scope>
    <source>
        <strain evidence="1">G859</strain>
        <tissue evidence="1">Whole worm</tissue>
    </source>
</reference>
<evidence type="ECO:0000313" key="1">
    <source>
        <dbReference type="EMBL" id="KAK5978825.1"/>
    </source>
</evidence>
<name>A0AAN8FH40_TRICO</name>
<dbReference type="EMBL" id="WIXE01008970">
    <property type="protein sequence ID" value="KAK5978825.1"/>
    <property type="molecule type" value="Genomic_DNA"/>
</dbReference>
<accession>A0AAN8FH40</accession>
<protein>
    <submittedName>
        <fullName evidence="1">Uncharacterized protein</fullName>
    </submittedName>
</protein>
<dbReference type="Pfam" id="PF05577">
    <property type="entry name" value="Peptidase_S28"/>
    <property type="match status" value="1"/>
</dbReference>
<gene>
    <name evidence="1" type="ORF">GCK32_017808</name>
</gene>
<dbReference type="AlphaFoldDB" id="A0AAN8FH40"/>
<dbReference type="Proteomes" id="UP001331761">
    <property type="component" value="Unassembled WGS sequence"/>
</dbReference>
<keyword evidence="2" id="KW-1185">Reference proteome</keyword>
<dbReference type="FunFam" id="1.20.120.980:FF:000003">
    <property type="entry name" value="Serine protease 16"/>
    <property type="match status" value="1"/>
</dbReference>
<dbReference type="GO" id="GO:0006508">
    <property type="term" value="P:proteolysis"/>
    <property type="evidence" value="ECO:0007669"/>
    <property type="project" value="InterPro"/>
</dbReference>
<dbReference type="GO" id="GO:0070008">
    <property type="term" value="F:serine-type exopeptidase activity"/>
    <property type="evidence" value="ECO:0007669"/>
    <property type="project" value="InterPro"/>
</dbReference>
<dbReference type="InterPro" id="IPR042269">
    <property type="entry name" value="Ser_carbopepase_S28_SKS"/>
</dbReference>
<dbReference type="InterPro" id="IPR008758">
    <property type="entry name" value="Peptidase_S28"/>
</dbReference>
<organism evidence="1 2">
    <name type="scientific">Trichostrongylus colubriformis</name>
    <name type="common">Black scour worm</name>
    <dbReference type="NCBI Taxonomy" id="6319"/>
    <lineage>
        <taxon>Eukaryota</taxon>
        <taxon>Metazoa</taxon>
        <taxon>Ecdysozoa</taxon>
        <taxon>Nematoda</taxon>
        <taxon>Chromadorea</taxon>
        <taxon>Rhabditida</taxon>
        <taxon>Rhabditina</taxon>
        <taxon>Rhabditomorpha</taxon>
        <taxon>Strongyloidea</taxon>
        <taxon>Trichostrongylidae</taxon>
        <taxon>Trichostrongylus</taxon>
    </lineage>
</organism>
<proteinExistence type="predicted"/>